<keyword evidence="3" id="KW-1185">Reference proteome</keyword>
<evidence type="ECO:0000313" key="2">
    <source>
        <dbReference type="EMBL" id="TEA11941.1"/>
    </source>
</evidence>
<feature type="transmembrane region" description="Helical" evidence="1">
    <location>
        <begin position="55"/>
        <end position="75"/>
    </location>
</feature>
<proteinExistence type="predicted"/>
<evidence type="ECO:0000256" key="1">
    <source>
        <dbReference type="SAM" id="Phobius"/>
    </source>
</evidence>
<dbReference type="EMBL" id="QAPF01000303">
    <property type="protein sequence ID" value="TEA11941.1"/>
    <property type="molecule type" value="Genomic_DNA"/>
</dbReference>
<comment type="caution">
    <text evidence="2">The sequence shown here is derived from an EMBL/GenBank/DDBJ whole genome shotgun (WGS) entry which is preliminary data.</text>
</comment>
<dbReference type="AlphaFoldDB" id="A0A4R8T4A7"/>
<name>A0A4R8T4A7_9PEZI</name>
<gene>
    <name evidence="2" type="ORF">C8034_v007148</name>
</gene>
<protein>
    <submittedName>
        <fullName evidence="2">Uncharacterized protein</fullName>
    </submittedName>
</protein>
<organism evidence="2 3">
    <name type="scientific">Colletotrichum sidae</name>
    <dbReference type="NCBI Taxonomy" id="1347389"/>
    <lineage>
        <taxon>Eukaryota</taxon>
        <taxon>Fungi</taxon>
        <taxon>Dikarya</taxon>
        <taxon>Ascomycota</taxon>
        <taxon>Pezizomycotina</taxon>
        <taxon>Sordariomycetes</taxon>
        <taxon>Hypocreomycetidae</taxon>
        <taxon>Glomerellales</taxon>
        <taxon>Glomerellaceae</taxon>
        <taxon>Colletotrichum</taxon>
        <taxon>Colletotrichum orbiculare species complex</taxon>
    </lineage>
</organism>
<keyword evidence="1" id="KW-1133">Transmembrane helix</keyword>
<reference evidence="2 3" key="1">
    <citation type="submission" date="2018-11" db="EMBL/GenBank/DDBJ databases">
        <title>Genome sequence and assembly of Colletotrichum sidae.</title>
        <authorList>
            <person name="Gan P."/>
            <person name="Shirasu K."/>
        </authorList>
    </citation>
    <scope>NUCLEOTIDE SEQUENCE [LARGE SCALE GENOMIC DNA]</scope>
    <source>
        <strain evidence="2 3">CBS 518.97</strain>
    </source>
</reference>
<keyword evidence="1" id="KW-0812">Transmembrane</keyword>
<dbReference type="Proteomes" id="UP000295604">
    <property type="component" value="Unassembled WGS sequence"/>
</dbReference>
<sequence>MIIRTTYRLPIATIIILNPYNFNINIDFIKVVNNYKNYNYFYKGLKGLVLYKSDFTISSSFLKIVIIIFDFNILLEDKVISRVKKIKLK</sequence>
<accession>A0A4R8T4A7</accession>
<keyword evidence="1" id="KW-0472">Membrane</keyword>
<evidence type="ECO:0000313" key="3">
    <source>
        <dbReference type="Proteomes" id="UP000295604"/>
    </source>
</evidence>